<keyword evidence="1" id="KW-0808">Transferase</keyword>
<organism evidence="1">
    <name type="scientific">Jonesiaceae bacterium BS-20</name>
    <dbReference type="NCBI Taxonomy" id="3120821"/>
    <lineage>
        <taxon>Bacteria</taxon>
        <taxon>Bacillati</taxon>
        <taxon>Actinomycetota</taxon>
        <taxon>Actinomycetes</taxon>
        <taxon>Micrococcales</taxon>
        <taxon>Jonesiaceae</taxon>
    </lineage>
</organism>
<dbReference type="InterPro" id="IPR014942">
    <property type="entry name" value="AbiEii"/>
</dbReference>
<reference evidence="1" key="1">
    <citation type="submission" date="2024-02" db="EMBL/GenBank/DDBJ databases">
        <title>Tomenella chthoni gen. nov. sp. nov., a member of the family Jonesiaceae isolated from bat guano.</title>
        <authorList>
            <person name="Miller S.L."/>
            <person name="King J."/>
            <person name="Sankaranarayanan K."/>
            <person name="Lawson P.A."/>
        </authorList>
    </citation>
    <scope>NUCLEOTIDE SEQUENCE</scope>
    <source>
        <strain evidence="1">BS-20</strain>
    </source>
</reference>
<accession>A0AAU7E0P5</accession>
<protein>
    <submittedName>
        <fullName evidence="1">Nucleotidyl transferase AbiEii/AbiGii toxin family protein</fullName>
    </submittedName>
</protein>
<dbReference type="GO" id="GO:0016740">
    <property type="term" value="F:transferase activity"/>
    <property type="evidence" value="ECO:0007669"/>
    <property type="project" value="UniProtKB-KW"/>
</dbReference>
<name>A0AAU7E0P5_9MICO</name>
<dbReference type="AlphaFoldDB" id="A0AAU7E0P5"/>
<evidence type="ECO:0000313" key="1">
    <source>
        <dbReference type="EMBL" id="XBH22922.1"/>
    </source>
</evidence>
<sequence>MLNRAELQRRRAKLNKSFKQVAIERGSSEMDVRKQFVFALFWKRLYLGGDPGWLLLGGNALLIRTGGGRHTSDIDFARDEVWEDPAELHKELQEKLRAGNDLDDFILDVVNVKPHADPDALGYGTKTAAATIVVSLGGKEFDRFKVDITSRKFIDSTVDLLPLQPVFADPALEKLPAIPTVPVEHHVADKIAALYDTYGKDGGPSTRYRDLADLVRIFQGPLPGSGQEITVDAARLRAALVSEIGRRKMVWPTQFSAPGPLWLAEFPRLAAQYAQYPSDFMDLAAALAYVSEVLGDVLTGVRTNGVWHSAKGTWI</sequence>
<dbReference type="Pfam" id="PF08843">
    <property type="entry name" value="AbiEii"/>
    <property type="match status" value="1"/>
</dbReference>
<dbReference type="EMBL" id="CP146203">
    <property type="protein sequence ID" value="XBH22922.1"/>
    <property type="molecule type" value="Genomic_DNA"/>
</dbReference>
<proteinExistence type="predicted"/>
<gene>
    <name evidence="1" type="ORF">V5R04_06825</name>
</gene>